<dbReference type="Proteomes" id="UP000777265">
    <property type="component" value="Unassembled WGS sequence"/>
</dbReference>
<evidence type="ECO:0000256" key="11">
    <source>
        <dbReference type="ARBA" id="ARBA00048792"/>
    </source>
</evidence>
<keyword evidence="4" id="KW-0479">Metal-binding</keyword>
<dbReference type="SUPFAM" id="SSF54862">
    <property type="entry name" value="4Fe-4S ferredoxins"/>
    <property type="match status" value="1"/>
</dbReference>
<accession>A0A971M4Y0</accession>
<evidence type="ECO:0000256" key="8">
    <source>
        <dbReference type="ARBA" id="ARBA00030119"/>
    </source>
</evidence>
<dbReference type="InterPro" id="IPR009051">
    <property type="entry name" value="Helical_ferredxn"/>
</dbReference>
<dbReference type="Gene3D" id="3.40.50.720">
    <property type="entry name" value="NAD(P)-binding Rossmann-like Domain"/>
    <property type="match status" value="1"/>
</dbReference>
<reference evidence="16" key="2">
    <citation type="submission" date="2020-01" db="EMBL/GenBank/DDBJ databases">
        <authorList>
            <person name="Campanaro S."/>
        </authorList>
    </citation>
    <scope>NUCLEOTIDE SEQUENCE</scope>
    <source>
        <strain evidence="16">AS06rmzACSIP_7</strain>
    </source>
</reference>
<dbReference type="PRINTS" id="PR00419">
    <property type="entry name" value="ADXRDTASE"/>
</dbReference>
<feature type="domain" description="4Fe-4S ferredoxin-type" evidence="15">
    <location>
        <begin position="519"/>
        <end position="548"/>
    </location>
</feature>
<comment type="function">
    <text evidence="12">Involved in pyrimidine base degradation. Catalyzes physiologically the reduction of uracil to 5,6-dihydrouracil (DHU) by using NADH as a specific cosubstrate. It also catalyzes the reverse reaction and the reduction of thymine to 5,6-dihydrothymine (DHT).</text>
</comment>
<dbReference type="PANTHER" id="PTHR43073">
    <property type="entry name" value="DIHYDROPYRIMIDINE DEHYDROGENASE [NADP(+)]"/>
    <property type="match status" value="1"/>
</dbReference>
<organism evidence="16 17">
    <name type="scientific">Syntrophorhabdus aromaticivorans</name>
    <dbReference type="NCBI Taxonomy" id="328301"/>
    <lineage>
        <taxon>Bacteria</taxon>
        <taxon>Pseudomonadati</taxon>
        <taxon>Thermodesulfobacteriota</taxon>
        <taxon>Syntrophorhabdia</taxon>
        <taxon>Syntrophorhabdales</taxon>
        <taxon>Syntrophorhabdaceae</taxon>
        <taxon>Syntrophorhabdus</taxon>
    </lineage>
</organism>
<dbReference type="InterPro" id="IPR017896">
    <property type="entry name" value="4Fe4S_Fe-S-bd"/>
</dbReference>
<keyword evidence="3" id="KW-0288">FMN</keyword>
<dbReference type="Gene3D" id="3.50.50.60">
    <property type="entry name" value="FAD/NAD(P)-binding domain"/>
    <property type="match status" value="1"/>
</dbReference>
<dbReference type="GO" id="GO:0051536">
    <property type="term" value="F:iron-sulfur cluster binding"/>
    <property type="evidence" value="ECO:0007669"/>
    <property type="project" value="UniProtKB-KW"/>
</dbReference>
<evidence type="ECO:0000256" key="2">
    <source>
        <dbReference type="ARBA" id="ARBA00022630"/>
    </source>
</evidence>
<keyword evidence="5" id="KW-0560">Oxidoreductase</keyword>
<dbReference type="PROSITE" id="PS00198">
    <property type="entry name" value="4FE4S_FER_1"/>
    <property type="match status" value="1"/>
</dbReference>
<evidence type="ECO:0000256" key="4">
    <source>
        <dbReference type="ARBA" id="ARBA00022723"/>
    </source>
</evidence>
<dbReference type="InterPro" id="IPR036188">
    <property type="entry name" value="FAD/NAD-bd_sf"/>
</dbReference>
<evidence type="ECO:0000259" key="15">
    <source>
        <dbReference type="PROSITE" id="PS51379"/>
    </source>
</evidence>
<evidence type="ECO:0000256" key="6">
    <source>
        <dbReference type="ARBA" id="ARBA00023004"/>
    </source>
</evidence>
<keyword evidence="6" id="KW-0408">Iron</keyword>
<comment type="cofactor">
    <cofactor evidence="1">
        <name>FMN</name>
        <dbReference type="ChEBI" id="CHEBI:58210"/>
    </cofactor>
</comment>
<dbReference type="SUPFAM" id="SSF51905">
    <property type="entry name" value="FAD/NAD(P)-binding domain"/>
    <property type="match status" value="1"/>
</dbReference>
<dbReference type="AlphaFoldDB" id="A0A971M4Y0"/>
<protein>
    <recommendedName>
        <fullName evidence="14">dihydrouracil dehydrogenase (NAD(+))</fullName>
        <ecNumber evidence="14">1.3.1.1</ecNumber>
    </recommendedName>
    <alternativeName>
        <fullName evidence="9">Dihydrothymine dehydrogenase</fullName>
    </alternativeName>
    <alternativeName>
        <fullName evidence="8">Dihydrouracil dehydrogenase</fullName>
    </alternativeName>
</protein>
<dbReference type="EMBL" id="JAAYEE010000218">
    <property type="protein sequence ID" value="NLW36162.1"/>
    <property type="molecule type" value="Genomic_DNA"/>
</dbReference>
<sequence>MWQLRNDEGARVEAAVKQFLPPCEVKCPIKEHIQRTNVMISMLPDDPEKAKAGVVQIGDYLYEKNPFFTVCGYICGICERECNYKTRGGSIKRRLLKRFLSDTYTPYLSFKQPLDITKDKGKVAVIGGGPGGLFCAWELSKRGYDVTIFDNNPKLGGAVRYIPKYRLPESVLDTAIDSLVRIGGISVEKNLKVTGDDPVEDLRQQGFRAFFIATGTPYPRPLTLGIKPVEWQGVKNVEYGLTFLDQAGRNELPPDYYKGKKVVVIGGGNVAFDAARTAVRLGGKVTVVCLERADKTHRDGIPADIEEIEGAEQEGIHIIYSRGVKEIMSENGQFTKIDCPKCTCVFDDKGFNPQFDRNDCEQVAGDVLLITIGQMWDRSLLQNAGLFDDKGRLAVNPQTHQSQKFPDVFLGGDVRKVGFMVDAMAEGTQAADSIDRYLKGESLQDWLLRYEASDAPVRKLYKPEPAAKWTPPDTRMNFDMFEIGFTLQEAIVEARRCLECGPCSSCKACVATGIQSALPAVKVDEELCSGCGICVSACNYHTCEMVDTEIIFEGRVVGQDRVSYTDPLLCKACGQCVSACPAGARSLSPDVAAAVREKIHDQPGIICFACKFGWGYTAEKGKFADIKELVPVICLGKVDIHEILSAFTKKGAEGVLLLGCGQGDCHFQDGNHEAQKRIFILHRVLEEFGIEKERLEIVTSFDPKGNGIPVHINNLKDRVKSLGPIGR</sequence>
<dbReference type="Gene3D" id="1.10.1060.10">
    <property type="entry name" value="Alpha-helical ferredoxin"/>
    <property type="match status" value="1"/>
</dbReference>
<comment type="catalytic activity">
    <reaction evidence="10">
        <text>5,6-dihydrothymine + NAD(+) = thymine + NADH + H(+)</text>
        <dbReference type="Rhea" id="RHEA:28791"/>
        <dbReference type="ChEBI" id="CHEBI:15378"/>
        <dbReference type="ChEBI" id="CHEBI:17821"/>
        <dbReference type="ChEBI" id="CHEBI:27468"/>
        <dbReference type="ChEBI" id="CHEBI:57540"/>
        <dbReference type="ChEBI" id="CHEBI:57945"/>
        <dbReference type="EC" id="1.3.1.1"/>
    </reaction>
</comment>
<comment type="caution">
    <text evidence="16">The sequence shown here is derived from an EMBL/GenBank/DDBJ whole genome shotgun (WGS) entry which is preliminary data.</text>
</comment>
<dbReference type="GO" id="GO:0004159">
    <property type="term" value="F:dihydropyrimidine dehydrogenase (NAD+) activity"/>
    <property type="evidence" value="ECO:0007669"/>
    <property type="project" value="UniProtKB-EC"/>
</dbReference>
<dbReference type="Gene3D" id="3.30.70.20">
    <property type="match status" value="1"/>
</dbReference>
<dbReference type="InterPro" id="IPR017900">
    <property type="entry name" value="4Fe4S_Fe_S_CS"/>
</dbReference>
<evidence type="ECO:0000256" key="10">
    <source>
        <dbReference type="ARBA" id="ARBA00047685"/>
    </source>
</evidence>
<evidence type="ECO:0000256" key="14">
    <source>
        <dbReference type="ARBA" id="ARBA00049728"/>
    </source>
</evidence>
<evidence type="ECO:0000256" key="13">
    <source>
        <dbReference type="ARBA" id="ARBA00049714"/>
    </source>
</evidence>
<evidence type="ECO:0000313" key="16">
    <source>
        <dbReference type="EMBL" id="NLW36162.1"/>
    </source>
</evidence>
<dbReference type="PANTHER" id="PTHR43073:SF2">
    <property type="entry name" value="DIHYDROPYRIMIDINE DEHYDROGENASE [NADP(+)]"/>
    <property type="match status" value="1"/>
</dbReference>
<evidence type="ECO:0000256" key="1">
    <source>
        <dbReference type="ARBA" id="ARBA00001917"/>
    </source>
</evidence>
<dbReference type="PROSITE" id="PS51379">
    <property type="entry name" value="4FE4S_FER_2"/>
    <property type="match status" value="2"/>
</dbReference>
<evidence type="ECO:0000256" key="5">
    <source>
        <dbReference type="ARBA" id="ARBA00023002"/>
    </source>
</evidence>
<feature type="domain" description="4Fe-4S ferredoxin-type" evidence="15">
    <location>
        <begin position="560"/>
        <end position="590"/>
    </location>
</feature>
<evidence type="ECO:0000313" key="17">
    <source>
        <dbReference type="Proteomes" id="UP000777265"/>
    </source>
</evidence>
<name>A0A971M4Y0_9BACT</name>
<reference evidence="16" key="1">
    <citation type="journal article" date="2020" name="Biotechnol. Biofuels">
        <title>New insights from the biogas microbiome by comprehensive genome-resolved metagenomics of nearly 1600 species originating from multiple anaerobic digesters.</title>
        <authorList>
            <person name="Campanaro S."/>
            <person name="Treu L."/>
            <person name="Rodriguez-R L.M."/>
            <person name="Kovalovszki A."/>
            <person name="Ziels R.M."/>
            <person name="Maus I."/>
            <person name="Zhu X."/>
            <person name="Kougias P.G."/>
            <person name="Basile A."/>
            <person name="Luo G."/>
            <person name="Schluter A."/>
            <person name="Konstantinidis K.T."/>
            <person name="Angelidaki I."/>
        </authorList>
    </citation>
    <scope>NUCLEOTIDE SEQUENCE</scope>
    <source>
        <strain evidence="16">AS06rmzACSIP_7</strain>
    </source>
</reference>
<comment type="catalytic activity">
    <reaction evidence="11">
        <text>5,6-dihydrouracil + NAD(+) = uracil + NADH + H(+)</text>
        <dbReference type="Rhea" id="RHEA:20189"/>
        <dbReference type="ChEBI" id="CHEBI:15378"/>
        <dbReference type="ChEBI" id="CHEBI:15901"/>
        <dbReference type="ChEBI" id="CHEBI:17568"/>
        <dbReference type="ChEBI" id="CHEBI:57540"/>
        <dbReference type="ChEBI" id="CHEBI:57945"/>
        <dbReference type="EC" id="1.3.1.1"/>
    </reaction>
</comment>
<dbReference type="Pfam" id="PF07992">
    <property type="entry name" value="Pyr_redox_2"/>
    <property type="match status" value="1"/>
</dbReference>
<comment type="subunit">
    <text evidence="13">Heterotetramer of 2 PreA and 2 PreT subunits.</text>
</comment>
<dbReference type="Pfam" id="PF12838">
    <property type="entry name" value="Fer4_7"/>
    <property type="match status" value="1"/>
</dbReference>
<evidence type="ECO:0000256" key="7">
    <source>
        <dbReference type="ARBA" id="ARBA00023014"/>
    </source>
</evidence>
<evidence type="ECO:0000256" key="12">
    <source>
        <dbReference type="ARBA" id="ARBA00049578"/>
    </source>
</evidence>
<dbReference type="InterPro" id="IPR023753">
    <property type="entry name" value="FAD/NAD-binding_dom"/>
</dbReference>
<dbReference type="EC" id="1.3.1.1" evidence="14"/>
<dbReference type="Pfam" id="PF02662">
    <property type="entry name" value="FlpD"/>
    <property type="match status" value="1"/>
</dbReference>
<dbReference type="SUPFAM" id="SSF46548">
    <property type="entry name" value="alpha-helical ferredoxin"/>
    <property type="match status" value="1"/>
</dbReference>
<evidence type="ECO:0000256" key="9">
    <source>
        <dbReference type="ARBA" id="ARBA00032722"/>
    </source>
</evidence>
<keyword evidence="2" id="KW-0285">Flavoprotein</keyword>
<dbReference type="InterPro" id="IPR003813">
    <property type="entry name" value="MvhD/FlpD"/>
</dbReference>
<dbReference type="GO" id="GO:0046872">
    <property type="term" value="F:metal ion binding"/>
    <property type="evidence" value="ECO:0007669"/>
    <property type="project" value="UniProtKB-KW"/>
</dbReference>
<keyword evidence="7" id="KW-0411">Iron-sulfur</keyword>
<evidence type="ECO:0000256" key="3">
    <source>
        <dbReference type="ARBA" id="ARBA00022643"/>
    </source>
</evidence>
<proteinExistence type="predicted"/>
<gene>
    <name evidence="16" type="ORF">GXY80_11900</name>
</gene>